<evidence type="ECO:0000313" key="2">
    <source>
        <dbReference type="Proteomes" id="UP001576780"/>
    </source>
</evidence>
<dbReference type="Proteomes" id="UP001576780">
    <property type="component" value="Unassembled WGS sequence"/>
</dbReference>
<dbReference type="EMBL" id="JBHFNT010000075">
    <property type="protein sequence ID" value="MFB2834899.1"/>
    <property type="molecule type" value="Genomic_DNA"/>
</dbReference>
<reference evidence="1 2" key="1">
    <citation type="submission" date="2024-09" db="EMBL/GenBank/DDBJ databases">
        <title>Floridaenema gen nov. (Aerosakkonemataceae, Aerosakkonematales ord. nov., Cyanobacteria) from benthic tropical and subtropical fresh waters, with the description of four new species.</title>
        <authorList>
            <person name="Moretto J.A."/>
            <person name="Berthold D.E."/>
            <person name="Lefler F.W."/>
            <person name="Huang I.-S."/>
            <person name="Laughinghouse H. IV."/>
        </authorList>
    </citation>
    <scope>NUCLEOTIDE SEQUENCE [LARGE SCALE GENOMIC DNA]</scope>
    <source>
        <strain evidence="1 2">BLCC-F167</strain>
    </source>
</reference>
<sequence>MTTILANVQQLLDSGNIDGAREEVAKSLNNLKAVDASIRDFAALLALGSENALEIGLGVLGRELLKKDEEVNIEAIWLLLAAVLSRQNITPDSPSRISILGLTSCIENWELPIFALLTPALDSFFQVSLSEGSPLIAEQTLDFIATWGESYAKAPRTKKQLKELKSLTTSLLDKVDDLELKDEWAEGLDTFFQSADDRKYSDERIWSAASDLLKKIYTSKILNNDTESKKYSRTKENISRLIISSLAALGTILGDDGLSVAVRINNPKENNSWSVVASAIDKLERLFQEVADVIPSISKLPKFTPAQAIPGSWTIILHISLNSNQSTELATAIKSISSIEYNGENENNSSLADSWRDCVARLKQDDLRVYMAVSTNDPKLRVVRSISTEDIDKVNFQESVQPNIRVLSRDVPQADNLERVLDFASLLIQYPSSPQIVRQKFSEIEGITDRQLSYYRRAVEILGLADERGRPTTACSILNRLSIEAKMRFLTYQFISSNVGAAWFNWQSANDLSEIQPETAVTFLTEVCPSLSESTARRRAQTLESWLKIFIEYW</sequence>
<keyword evidence="2" id="KW-1185">Reference proteome</keyword>
<accession>A0ABV4WII3</accession>
<dbReference type="RefSeq" id="WP_413277328.1">
    <property type="nucleotide sequence ID" value="NZ_JBHFNT010000075.1"/>
</dbReference>
<organism evidence="1 2">
    <name type="scientific">Floridaenema evergladense BLCC-F167</name>
    <dbReference type="NCBI Taxonomy" id="3153639"/>
    <lineage>
        <taxon>Bacteria</taxon>
        <taxon>Bacillati</taxon>
        <taxon>Cyanobacteriota</taxon>
        <taxon>Cyanophyceae</taxon>
        <taxon>Oscillatoriophycideae</taxon>
        <taxon>Aerosakkonematales</taxon>
        <taxon>Aerosakkonemataceae</taxon>
        <taxon>Floridanema</taxon>
        <taxon>Floridanema evergladense</taxon>
    </lineage>
</organism>
<proteinExistence type="predicted"/>
<protein>
    <submittedName>
        <fullName evidence="1">Uncharacterized protein</fullName>
    </submittedName>
</protein>
<comment type="caution">
    <text evidence="1">The sequence shown here is derived from an EMBL/GenBank/DDBJ whole genome shotgun (WGS) entry which is preliminary data.</text>
</comment>
<name>A0ABV4WII3_9CYAN</name>
<gene>
    <name evidence="1" type="ORF">ACE1CA_10240</name>
</gene>
<evidence type="ECO:0000313" key="1">
    <source>
        <dbReference type="EMBL" id="MFB2834899.1"/>
    </source>
</evidence>